<feature type="transmembrane region" description="Helical" evidence="7">
    <location>
        <begin position="56"/>
        <end position="75"/>
    </location>
</feature>
<dbReference type="Proteomes" id="UP001062776">
    <property type="component" value="Unassembled WGS sequence"/>
</dbReference>
<protein>
    <recommendedName>
        <fullName evidence="8">VTT domain-containing protein</fullName>
    </recommendedName>
</protein>
<evidence type="ECO:0000259" key="8">
    <source>
        <dbReference type="Pfam" id="PF09335"/>
    </source>
</evidence>
<keyword evidence="6 7" id="KW-0472">Membrane</keyword>
<organism evidence="9 10">
    <name type="scientific">Asaia krungthepensis NRIC 0535</name>
    <dbReference type="NCBI Taxonomy" id="1307925"/>
    <lineage>
        <taxon>Bacteria</taxon>
        <taxon>Pseudomonadati</taxon>
        <taxon>Pseudomonadota</taxon>
        <taxon>Alphaproteobacteria</taxon>
        <taxon>Acetobacterales</taxon>
        <taxon>Acetobacteraceae</taxon>
        <taxon>Asaia</taxon>
    </lineage>
</organism>
<evidence type="ECO:0000256" key="3">
    <source>
        <dbReference type="ARBA" id="ARBA00022475"/>
    </source>
</evidence>
<evidence type="ECO:0000256" key="7">
    <source>
        <dbReference type="RuleBase" id="RU367016"/>
    </source>
</evidence>
<feature type="transmembrane region" description="Helical" evidence="7">
    <location>
        <begin position="108"/>
        <end position="129"/>
    </location>
</feature>
<evidence type="ECO:0000313" key="10">
    <source>
        <dbReference type="Proteomes" id="UP001062776"/>
    </source>
</evidence>
<evidence type="ECO:0000256" key="2">
    <source>
        <dbReference type="ARBA" id="ARBA00010792"/>
    </source>
</evidence>
<feature type="domain" description="VTT" evidence="8">
    <location>
        <begin position="46"/>
        <end position="160"/>
    </location>
</feature>
<dbReference type="EMBL" id="BAPV01000020">
    <property type="protein sequence ID" value="GBQ90415.1"/>
    <property type="molecule type" value="Genomic_DNA"/>
</dbReference>
<accession>A0ABQ0Q465</accession>
<evidence type="ECO:0000256" key="5">
    <source>
        <dbReference type="ARBA" id="ARBA00022989"/>
    </source>
</evidence>
<evidence type="ECO:0000256" key="1">
    <source>
        <dbReference type="ARBA" id="ARBA00004651"/>
    </source>
</evidence>
<dbReference type="InterPro" id="IPR032818">
    <property type="entry name" value="DedA-like"/>
</dbReference>
<feature type="transmembrane region" description="Helical" evidence="7">
    <location>
        <begin position="141"/>
        <end position="161"/>
    </location>
</feature>
<keyword evidence="3 7" id="KW-1003">Cell membrane</keyword>
<evidence type="ECO:0000256" key="6">
    <source>
        <dbReference type="ARBA" id="ARBA00023136"/>
    </source>
</evidence>
<feature type="transmembrane region" description="Helical" evidence="7">
    <location>
        <begin position="15"/>
        <end position="44"/>
    </location>
</feature>
<keyword evidence="10" id="KW-1185">Reference proteome</keyword>
<dbReference type="PANTHER" id="PTHR30353:SF15">
    <property type="entry name" value="INNER MEMBRANE PROTEIN YABI"/>
    <property type="match status" value="1"/>
</dbReference>
<comment type="subcellular location">
    <subcellularLocation>
        <location evidence="1 7">Cell membrane</location>
        <topology evidence="1 7">Multi-pass membrane protein</topology>
    </subcellularLocation>
</comment>
<gene>
    <name evidence="9" type="ORF">AA0535_2040</name>
</gene>
<dbReference type="PANTHER" id="PTHR30353">
    <property type="entry name" value="INNER MEMBRANE PROTEIN DEDA-RELATED"/>
    <property type="match status" value="1"/>
</dbReference>
<evidence type="ECO:0000313" key="9">
    <source>
        <dbReference type="EMBL" id="GBQ90415.1"/>
    </source>
</evidence>
<name>A0ABQ0Q465_9PROT</name>
<dbReference type="Pfam" id="PF09335">
    <property type="entry name" value="VTT_dom"/>
    <property type="match status" value="1"/>
</dbReference>
<comment type="caution">
    <text evidence="9">The sequence shown here is derived from an EMBL/GenBank/DDBJ whole genome shotgun (WGS) entry which is preliminary data.</text>
</comment>
<proteinExistence type="inferred from homology"/>
<reference evidence="9" key="1">
    <citation type="submission" date="2013-04" db="EMBL/GenBank/DDBJ databases">
        <title>The genome sequencing project of 58 acetic acid bacteria.</title>
        <authorList>
            <person name="Okamoto-Kainuma A."/>
            <person name="Ishikawa M."/>
            <person name="Umino S."/>
            <person name="Koizumi Y."/>
            <person name="Shiwa Y."/>
            <person name="Yoshikawa H."/>
            <person name="Matsutani M."/>
            <person name="Matsushita K."/>
        </authorList>
    </citation>
    <scope>NUCLEOTIDE SEQUENCE</scope>
    <source>
        <strain evidence="9">NRIC 0535</strain>
    </source>
</reference>
<comment type="similarity">
    <text evidence="2 7">Belongs to the DedA family.</text>
</comment>
<keyword evidence="5 7" id="KW-1133">Transmembrane helix</keyword>
<keyword evidence="4 7" id="KW-0812">Transmembrane</keyword>
<sequence length="218" mass="23833">MRALLHFLEHLLKEYGYGIVGVVVMLESMGLPLPAESLIIGAALYAATTHHLEIRWVVVAAVTGAIMGDNFGYLIGRSIGFRLLQKHGGKVGLTHERLLLGRYLFKRHGGTVVFVGRFVAILRVFVALLAGANHMPWKSFLWHNALGGVVWAGGYAVATYFLGKEIFSLSGPLAIGIGSLVVIFLGVCLYFLKKNEKRLTDEAMKEAKSEEHSGKNKA</sequence>
<feature type="transmembrane region" description="Helical" evidence="7">
    <location>
        <begin position="173"/>
        <end position="192"/>
    </location>
</feature>
<evidence type="ECO:0000256" key="4">
    <source>
        <dbReference type="ARBA" id="ARBA00022692"/>
    </source>
</evidence>
<dbReference type="InterPro" id="IPR032816">
    <property type="entry name" value="VTT_dom"/>
</dbReference>